<gene>
    <name evidence="3" type="ORF">Ccrd_007117</name>
</gene>
<dbReference type="STRING" id="59895.A0A103XHN9"/>
<sequence>MNSNKWLKIWIEIGVVLSGVDLFEAQLSSCAYQVLFFGVDQNGLTLHEWDPDANYDYFDTLASIDFIYNLGILLGVFASFVCPIRKFLTLKQPYRVPFWIPLLVVMCLLMSAFFGANNDDCKKDCIFCYKDCDF</sequence>
<organism evidence="3 4">
    <name type="scientific">Cynara cardunculus var. scolymus</name>
    <name type="common">Globe artichoke</name>
    <name type="synonym">Cynara scolymus</name>
    <dbReference type="NCBI Taxonomy" id="59895"/>
    <lineage>
        <taxon>Eukaryota</taxon>
        <taxon>Viridiplantae</taxon>
        <taxon>Streptophyta</taxon>
        <taxon>Embryophyta</taxon>
        <taxon>Tracheophyta</taxon>
        <taxon>Spermatophyta</taxon>
        <taxon>Magnoliopsida</taxon>
        <taxon>eudicotyledons</taxon>
        <taxon>Gunneridae</taxon>
        <taxon>Pentapetalae</taxon>
        <taxon>asterids</taxon>
        <taxon>campanulids</taxon>
        <taxon>Asterales</taxon>
        <taxon>Asteraceae</taxon>
        <taxon>Carduoideae</taxon>
        <taxon>Cardueae</taxon>
        <taxon>Carduinae</taxon>
        <taxon>Cynara</taxon>
    </lineage>
</organism>
<dbReference type="AlphaFoldDB" id="A0A103XHN9"/>
<dbReference type="EMBL" id="LEKV01005088">
    <property type="protein sequence ID" value="KVH90854.1"/>
    <property type="molecule type" value="Genomic_DNA"/>
</dbReference>
<protein>
    <submittedName>
        <fullName evidence="3">Uncharacterized protein</fullName>
    </submittedName>
</protein>
<feature type="transmembrane region" description="Helical" evidence="1">
    <location>
        <begin position="96"/>
        <end position="116"/>
    </location>
</feature>
<comment type="caution">
    <text evidence="3">The sequence shown here is derived from an EMBL/GenBank/DDBJ whole genome shotgun (WGS) entry which is preliminary data.</text>
</comment>
<keyword evidence="4" id="KW-1185">Reference proteome</keyword>
<keyword evidence="1" id="KW-0472">Membrane</keyword>
<evidence type="ECO:0000256" key="2">
    <source>
        <dbReference type="SAM" id="SignalP"/>
    </source>
</evidence>
<dbReference type="Proteomes" id="UP000243975">
    <property type="component" value="Unassembled WGS sequence"/>
</dbReference>
<feature type="transmembrane region" description="Helical" evidence="1">
    <location>
        <begin position="66"/>
        <end position="84"/>
    </location>
</feature>
<keyword evidence="1" id="KW-1133">Transmembrane helix</keyword>
<keyword evidence="2" id="KW-0732">Signal</keyword>
<keyword evidence="1" id="KW-0812">Transmembrane</keyword>
<feature type="chain" id="PRO_5007118799" evidence="2">
    <location>
        <begin position="26"/>
        <end position="134"/>
    </location>
</feature>
<proteinExistence type="predicted"/>
<accession>A0A103XHN9</accession>
<name>A0A103XHN9_CYNCS</name>
<evidence type="ECO:0000313" key="3">
    <source>
        <dbReference type="EMBL" id="KVH90854.1"/>
    </source>
</evidence>
<evidence type="ECO:0000313" key="4">
    <source>
        <dbReference type="Proteomes" id="UP000243975"/>
    </source>
</evidence>
<feature type="signal peptide" evidence="2">
    <location>
        <begin position="1"/>
        <end position="25"/>
    </location>
</feature>
<reference evidence="3 4" key="1">
    <citation type="journal article" date="2016" name="Sci. Rep.">
        <title>The genome sequence of the outbreeding globe artichoke constructed de novo incorporating a phase-aware low-pass sequencing strategy of F1 progeny.</title>
        <authorList>
            <person name="Scaglione D."/>
            <person name="Reyes-Chin-Wo S."/>
            <person name="Acquadro A."/>
            <person name="Froenicke L."/>
            <person name="Portis E."/>
            <person name="Beitel C."/>
            <person name="Tirone M."/>
            <person name="Mauro R."/>
            <person name="Lo Monaco A."/>
            <person name="Mauromicale G."/>
            <person name="Faccioli P."/>
            <person name="Cattivelli L."/>
            <person name="Rieseberg L."/>
            <person name="Michelmore R."/>
            <person name="Lanteri S."/>
        </authorList>
    </citation>
    <scope>NUCLEOTIDE SEQUENCE [LARGE SCALE GENOMIC DNA]</scope>
    <source>
        <strain evidence="3">2C</strain>
    </source>
</reference>
<evidence type="ECO:0000256" key="1">
    <source>
        <dbReference type="SAM" id="Phobius"/>
    </source>
</evidence>
<dbReference type="Gramene" id="KVH90854">
    <property type="protein sequence ID" value="KVH90854"/>
    <property type="gene ID" value="Ccrd_007117"/>
</dbReference>